<reference evidence="7 8" key="1">
    <citation type="submission" date="2016-10" db="EMBL/GenBank/DDBJ databases">
        <authorList>
            <person name="Varghese N."/>
            <person name="Submissions S."/>
        </authorList>
    </citation>
    <scope>NUCLEOTIDE SEQUENCE [LARGE SCALE GENOMIC DNA]</scope>
    <source>
        <strain evidence="7 8">Sb17</strain>
    </source>
</reference>
<sequence>MGKNRFMSLLWLRWQFIMSNKFLLFVVISPIFDIALFANLLGFDDNSGFIGMGLNMIYSITAGSFIATMISEEKEKKNLKTLILSGVKQWEYILSVIFFPVLFSMISGILIPVILRVKNIDWLTFIVITGLTITIFVLLNLLIAFLAKSQTQTMVLSLGVFLLATFMPIFAIEVDGMDTVVDLSFIGANDKYLKLLSDYQLADRTLLSLVIWILLSSVALYFAYKKNRKID</sequence>
<evidence type="ECO:0000256" key="4">
    <source>
        <dbReference type="ARBA" id="ARBA00023136"/>
    </source>
</evidence>
<name>A0AAE8HJB6_STREI</name>
<feature type="transmembrane region" description="Helical" evidence="5">
    <location>
        <begin position="92"/>
        <end position="116"/>
    </location>
</feature>
<organism evidence="7 8">
    <name type="scientific">Streptococcus equinus</name>
    <name type="common">Streptococcus bovis</name>
    <dbReference type="NCBI Taxonomy" id="1335"/>
    <lineage>
        <taxon>Bacteria</taxon>
        <taxon>Bacillati</taxon>
        <taxon>Bacillota</taxon>
        <taxon>Bacilli</taxon>
        <taxon>Lactobacillales</taxon>
        <taxon>Streptococcaceae</taxon>
        <taxon>Streptococcus</taxon>
    </lineage>
</organism>
<evidence type="ECO:0000313" key="8">
    <source>
        <dbReference type="Proteomes" id="UP000182107"/>
    </source>
</evidence>
<dbReference type="Proteomes" id="UP000182107">
    <property type="component" value="Unassembled WGS sequence"/>
</dbReference>
<comment type="subcellular location">
    <subcellularLocation>
        <location evidence="1">Membrane</location>
        <topology evidence="1">Multi-pass membrane protein</topology>
    </subcellularLocation>
</comment>
<evidence type="ECO:0000256" key="2">
    <source>
        <dbReference type="ARBA" id="ARBA00022692"/>
    </source>
</evidence>
<dbReference type="InterPro" id="IPR013525">
    <property type="entry name" value="ABC2_TM"/>
</dbReference>
<gene>
    <name evidence="7" type="ORF">SAMN05216415_0168</name>
</gene>
<evidence type="ECO:0000259" key="6">
    <source>
        <dbReference type="Pfam" id="PF01061"/>
    </source>
</evidence>
<proteinExistence type="predicted"/>
<comment type="caution">
    <text evidence="7">The sequence shown here is derived from an EMBL/GenBank/DDBJ whole genome shotgun (WGS) entry which is preliminary data.</text>
</comment>
<keyword evidence="4 5" id="KW-0472">Membrane</keyword>
<feature type="transmembrane region" description="Helical" evidence="5">
    <location>
        <begin position="154"/>
        <end position="172"/>
    </location>
</feature>
<dbReference type="GO" id="GO:0140359">
    <property type="term" value="F:ABC-type transporter activity"/>
    <property type="evidence" value="ECO:0007669"/>
    <property type="project" value="InterPro"/>
</dbReference>
<keyword evidence="2 5" id="KW-0812">Transmembrane</keyword>
<evidence type="ECO:0000313" key="7">
    <source>
        <dbReference type="EMBL" id="SDW17678.1"/>
    </source>
</evidence>
<evidence type="ECO:0000256" key="5">
    <source>
        <dbReference type="SAM" id="Phobius"/>
    </source>
</evidence>
<keyword evidence="3 5" id="KW-1133">Transmembrane helix</keyword>
<dbReference type="AlphaFoldDB" id="A0AAE8HJB6"/>
<dbReference type="GO" id="GO:0016020">
    <property type="term" value="C:membrane"/>
    <property type="evidence" value="ECO:0007669"/>
    <property type="project" value="UniProtKB-SubCell"/>
</dbReference>
<accession>A0AAE8HJB6</accession>
<dbReference type="Pfam" id="PF01061">
    <property type="entry name" value="ABC2_membrane"/>
    <property type="match status" value="1"/>
</dbReference>
<feature type="domain" description="ABC-2 type transporter transmembrane" evidence="6">
    <location>
        <begin position="6"/>
        <end position="178"/>
    </location>
</feature>
<dbReference type="RefSeq" id="WP_074601502.1">
    <property type="nucleotide sequence ID" value="NZ_FNMW01000001.1"/>
</dbReference>
<dbReference type="EMBL" id="FNMW01000001">
    <property type="protein sequence ID" value="SDW17678.1"/>
    <property type="molecule type" value="Genomic_DNA"/>
</dbReference>
<feature type="transmembrane region" description="Helical" evidence="5">
    <location>
        <begin position="49"/>
        <end position="71"/>
    </location>
</feature>
<feature type="transmembrane region" description="Helical" evidence="5">
    <location>
        <begin position="21"/>
        <end position="43"/>
    </location>
</feature>
<evidence type="ECO:0000256" key="1">
    <source>
        <dbReference type="ARBA" id="ARBA00004141"/>
    </source>
</evidence>
<protein>
    <submittedName>
        <fullName evidence="7">ABC-2 type transport system permease protein</fullName>
    </submittedName>
</protein>
<feature type="transmembrane region" description="Helical" evidence="5">
    <location>
        <begin position="205"/>
        <end position="224"/>
    </location>
</feature>
<feature type="transmembrane region" description="Helical" evidence="5">
    <location>
        <begin position="122"/>
        <end position="147"/>
    </location>
</feature>
<evidence type="ECO:0000256" key="3">
    <source>
        <dbReference type="ARBA" id="ARBA00022989"/>
    </source>
</evidence>